<evidence type="ECO:0000256" key="1">
    <source>
        <dbReference type="ARBA" id="ARBA00022741"/>
    </source>
</evidence>
<dbReference type="InterPro" id="IPR005702">
    <property type="entry name" value="Wzc-like_C"/>
</dbReference>
<dbReference type="EMBL" id="LUUI01000134">
    <property type="protein sequence ID" value="OAI11988.1"/>
    <property type="molecule type" value="Genomic_DNA"/>
</dbReference>
<feature type="domain" description="CobQ/CobB/MinD/ParA nucleotide binding" evidence="3">
    <location>
        <begin position="65"/>
        <end position="204"/>
    </location>
</feature>
<keyword evidence="2" id="KW-0067">ATP-binding</keyword>
<reference evidence="4 5" key="1">
    <citation type="submission" date="2016-03" db="EMBL/GenBank/DDBJ databases">
        <authorList>
            <person name="Ploux O."/>
        </authorList>
    </citation>
    <scope>NUCLEOTIDE SEQUENCE [LARGE SCALE GENOMIC DNA]</scope>
    <source>
        <strain evidence="4 5">R-45370</strain>
    </source>
</reference>
<evidence type="ECO:0000259" key="3">
    <source>
        <dbReference type="Pfam" id="PF01656"/>
    </source>
</evidence>
<dbReference type="CDD" id="cd05387">
    <property type="entry name" value="BY-kinase"/>
    <property type="match status" value="1"/>
</dbReference>
<dbReference type="AlphaFoldDB" id="A0A177N1Z1"/>
<dbReference type="Pfam" id="PF01656">
    <property type="entry name" value="CbiA"/>
    <property type="match status" value="1"/>
</dbReference>
<dbReference type="STRING" id="980561.A1359_14255"/>
<name>A0A177N1Z1_9GAMM</name>
<dbReference type="InterPro" id="IPR050445">
    <property type="entry name" value="Bact_polysacc_biosynth/exp"/>
</dbReference>
<comment type="caution">
    <text evidence="4">The sequence shown here is derived from an EMBL/GenBank/DDBJ whole genome shotgun (WGS) entry which is preliminary data.</text>
</comment>
<dbReference type="InterPro" id="IPR002586">
    <property type="entry name" value="CobQ/CobB/MinD/ParA_Nub-bd_dom"/>
</dbReference>
<accession>A0A177N1Z1</accession>
<dbReference type="SUPFAM" id="SSF52540">
    <property type="entry name" value="P-loop containing nucleoside triphosphate hydrolases"/>
    <property type="match status" value="1"/>
</dbReference>
<dbReference type="InterPro" id="IPR027417">
    <property type="entry name" value="P-loop_NTPase"/>
</dbReference>
<organism evidence="4 5">
    <name type="scientific">Methylomonas lenta</name>
    <dbReference type="NCBI Taxonomy" id="980561"/>
    <lineage>
        <taxon>Bacteria</taxon>
        <taxon>Pseudomonadati</taxon>
        <taxon>Pseudomonadota</taxon>
        <taxon>Gammaproteobacteria</taxon>
        <taxon>Methylococcales</taxon>
        <taxon>Methylococcaceae</taxon>
        <taxon>Methylomonas</taxon>
    </lineage>
</organism>
<evidence type="ECO:0000313" key="5">
    <source>
        <dbReference type="Proteomes" id="UP000078476"/>
    </source>
</evidence>
<keyword evidence="5" id="KW-1185">Reference proteome</keyword>
<protein>
    <submittedName>
        <fullName evidence="4">Exopolysaccharide biosynthesis protein</fullName>
    </submittedName>
</protein>
<dbReference type="Gene3D" id="3.40.50.300">
    <property type="entry name" value="P-loop containing nucleotide triphosphate hydrolases"/>
    <property type="match status" value="1"/>
</dbReference>
<evidence type="ECO:0000256" key="2">
    <source>
        <dbReference type="ARBA" id="ARBA00022840"/>
    </source>
</evidence>
<dbReference type="Proteomes" id="UP000078476">
    <property type="component" value="Unassembled WGS sequence"/>
</dbReference>
<dbReference type="RefSeq" id="WP_066985581.1">
    <property type="nucleotide sequence ID" value="NZ_LUUI01000134.1"/>
</dbReference>
<keyword evidence="1" id="KW-0547">Nucleotide-binding</keyword>
<proteinExistence type="predicted"/>
<dbReference type="PANTHER" id="PTHR32309">
    <property type="entry name" value="TYROSINE-PROTEIN KINASE"/>
    <property type="match status" value="1"/>
</dbReference>
<evidence type="ECO:0000313" key="4">
    <source>
        <dbReference type="EMBL" id="OAI11988.1"/>
    </source>
</evidence>
<gene>
    <name evidence="4" type="ORF">A1359_14255</name>
</gene>
<sequence>MTTTNQPHALTSIQYTRTRTASVAPEVMRERRLVMGLKNDPHANVFRLLRSNVLMQLREKNWTSIAVVAPTAECGKTFITANLGIALAMEVNQTVLIVDADLRNPQVGWYFGLDVEKGLLDYLQTDVRVEDLLVNPGFDRLVVLPGKHTTSVSSEMISLPKMTSLVDELKTRYQSRIVLFDLPPLLTSDDALLFMPHFDAALLVIEDGKTTPDEVRQSLTILDQTNLVGTVLNKSKGAVLPQYKQTLG</sequence>
<dbReference type="PANTHER" id="PTHR32309:SF31">
    <property type="entry name" value="CAPSULAR EXOPOLYSACCHARIDE FAMILY"/>
    <property type="match status" value="1"/>
</dbReference>
<dbReference type="OrthoDB" id="9775724at2"/>